<organism evidence="1 2">
    <name type="scientific">Porites lobata</name>
    <dbReference type="NCBI Taxonomy" id="104759"/>
    <lineage>
        <taxon>Eukaryota</taxon>
        <taxon>Metazoa</taxon>
        <taxon>Cnidaria</taxon>
        <taxon>Anthozoa</taxon>
        <taxon>Hexacorallia</taxon>
        <taxon>Scleractinia</taxon>
        <taxon>Fungiina</taxon>
        <taxon>Poritidae</taxon>
        <taxon>Porites</taxon>
    </lineage>
</organism>
<keyword evidence="2" id="KW-1185">Reference proteome</keyword>
<gene>
    <name evidence="1" type="ORF">PLOB_00032810</name>
</gene>
<evidence type="ECO:0000313" key="1">
    <source>
        <dbReference type="EMBL" id="CAH3127144.1"/>
    </source>
</evidence>
<proteinExistence type="predicted"/>
<name>A0ABN8NYL5_9CNID</name>
<dbReference type="EMBL" id="CALNXK010000043">
    <property type="protein sequence ID" value="CAH3127144.1"/>
    <property type="molecule type" value="Genomic_DNA"/>
</dbReference>
<reference evidence="1 2" key="1">
    <citation type="submission" date="2022-05" db="EMBL/GenBank/DDBJ databases">
        <authorList>
            <consortium name="Genoscope - CEA"/>
            <person name="William W."/>
        </authorList>
    </citation>
    <scope>NUCLEOTIDE SEQUENCE [LARGE SCALE GENOMIC DNA]</scope>
</reference>
<accession>A0ABN8NYL5</accession>
<protein>
    <submittedName>
        <fullName evidence="1">Uncharacterized protein</fullName>
    </submittedName>
</protein>
<dbReference type="Proteomes" id="UP001159405">
    <property type="component" value="Unassembled WGS sequence"/>
</dbReference>
<sequence>MQFERHKSLYENSMLKQAGKILSWDHTFTASKHIGLTREDDRFVNQFQNVFLGLNENGQVLTCKFTKTTAASEIIDALKELKNKFERVVQTVPKSEDFSKQFADEFSLIFRQNGDLGSTKSTPCPDEIESNLERLLFVWRETLDQIKSLRKHIRKGCLSEMPAGCGTEMNERLHRLLNRSLLCGVSKIGPELAVAVMAPSLYAWNCKRRSKT</sequence>
<comment type="caution">
    <text evidence="1">The sequence shown here is derived from an EMBL/GenBank/DDBJ whole genome shotgun (WGS) entry which is preliminary data.</text>
</comment>
<evidence type="ECO:0000313" key="2">
    <source>
        <dbReference type="Proteomes" id="UP001159405"/>
    </source>
</evidence>